<evidence type="ECO:0000313" key="2">
    <source>
        <dbReference type="EMBL" id="KAJ9139127.1"/>
    </source>
</evidence>
<dbReference type="AlphaFoldDB" id="A0AA38RGA3"/>
<name>A0AA38RGA3_9PEZI</name>
<sequence length="110" mass="11897">MKFSTLPFLTTLFPAAALGAGLLTQECYCGESCQSYEWDSGFSWSNGDCFNFNGAAAYAINTPNVYCQIFNGANCQGSQVDTSGCSADANNFYCCWNSGIGWLYSAICYD</sequence>
<dbReference type="EMBL" id="JANBVO010000027">
    <property type="protein sequence ID" value="KAJ9139127.1"/>
    <property type="molecule type" value="Genomic_DNA"/>
</dbReference>
<gene>
    <name evidence="2" type="ORF">NKR23_g8147</name>
</gene>
<feature type="chain" id="PRO_5041350947" evidence="1">
    <location>
        <begin position="20"/>
        <end position="110"/>
    </location>
</feature>
<keyword evidence="1" id="KW-0732">Signal</keyword>
<proteinExistence type="predicted"/>
<protein>
    <submittedName>
        <fullName evidence="2">Uncharacterized protein</fullName>
    </submittedName>
</protein>
<organism evidence="2 3">
    <name type="scientific">Pleurostoma richardsiae</name>
    <dbReference type="NCBI Taxonomy" id="41990"/>
    <lineage>
        <taxon>Eukaryota</taxon>
        <taxon>Fungi</taxon>
        <taxon>Dikarya</taxon>
        <taxon>Ascomycota</taxon>
        <taxon>Pezizomycotina</taxon>
        <taxon>Sordariomycetes</taxon>
        <taxon>Sordariomycetidae</taxon>
        <taxon>Calosphaeriales</taxon>
        <taxon>Pleurostomataceae</taxon>
        <taxon>Pleurostoma</taxon>
    </lineage>
</organism>
<evidence type="ECO:0000313" key="3">
    <source>
        <dbReference type="Proteomes" id="UP001174694"/>
    </source>
</evidence>
<accession>A0AA38RGA3</accession>
<feature type="signal peptide" evidence="1">
    <location>
        <begin position="1"/>
        <end position="19"/>
    </location>
</feature>
<reference evidence="2" key="1">
    <citation type="submission" date="2022-07" db="EMBL/GenBank/DDBJ databases">
        <title>Fungi with potential for degradation of polypropylene.</title>
        <authorList>
            <person name="Gostincar C."/>
        </authorList>
    </citation>
    <scope>NUCLEOTIDE SEQUENCE</scope>
    <source>
        <strain evidence="2">EXF-13308</strain>
    </source>
</reference>
<dbReference type="Proteomes" id="UP001174694">
    <property type="component" value="Unassembled WGS sequence"/>
</dbReference>
<evidence type="ECO:0000256" key="1">
    <source>
        <dbReference type="SAM" id="SignalP"/>
    </source>
</evidence>
<comment type="caution">
    <text evidence="2">The sequence shown here is derived from an EMBL/GenBank/DDBJ whole genome shotgun (WGS) entry which is preliminary data.</text>
</comment>
<keyword evidence="3" id="KW-1185">Reference proteome</keyword>